<dbReference type="Proteomes" id="UP000236340">
    <property type="component" value="Unassembled WGS sequence"/>
</dbReference>
<dbReference type="Pfam" id="PF00005">
    <property type="entry name" value="ABC_tran"/>
    <property type="match status" value="1"/>
</dbReference>
<dbReference type="PROSITE" id="PS50893">
    <property type="entry name" value="ABC_TRANSPORTER_2"/>
    <property type="match status" value="1"/>
</dbReference>
<dbReference type="PANTHER" id="PTHR42711:SF5">
    <property type="entry name" value="ABC TRANSPORTER ATP-BINDING PROTEIN NATA"/>
    <property type="match status" value="1"/>
</dbReference>
<dbReference type="SUPFAM" id="SSF52540">
    <property type="entry name" value="P-loop containing nucleoside triphosphate hydrolases"/>
    <property type="match status" value="1"/>
</dbReference>
<dbReference type="CDD" id="cd03230">
    <property type="entry name" value="ABC_DR_subfamily_A"/>
    <property type="match status" value="1"/>
</dbReference>
<keyword evidence="6 8" id="KW-0067">ATP-binding</keyword>
<sequence>MRSPPGNGCGKTMTEATGAPFLQISGLRKAYGNLEALRGVDLELRRGEFLCLFGPNGAGKSTLLKIIATLLRPDSGRIRVLDNDLQENPEAYRARLGMVSHQPFVYQDLSLLENLEFYAALYGVKQPRKRALKLLQQVKLIQRCDMPAGDLSRGMQQRLSIARALVNDPELLLLDEPYTGLDEHAARIFGEQLRMLHDNRRTIIMVTHNLRRGMESATRLGILARGRLAYLQEKDQVDPASFEALYFQHLEAS</sequence>
<comment type="caution">
    <text evidence="8">The sequence shown here is derived from an EMBL/GenBank/DDBJ whole genome shotgun (WGS) entry which is preliminary data.</text>
</comment>
<feature type="domain" description="ABC transporter" evidence="7">
    <location>
        <begin position="22"/>
        <end position="250"/>
    </location>
</feature>
<keyword evidence="4" id="KW-0547">Nucleotide-binding</keyword>
<dbReference type="InterPro" id="IPR050763">
    <property type="entry name" value="ABC_transporter_ATP-binding"/>
</dbReference>
<dbReference type="InterPro" id="IPR003593">
    <property type="entry name" value="AAA+_ATPase"/>
</dbReference>
<reference evidence="8 9" key="1">
    <citation type="journal article" date="2018" name="Genome Announc.">
        <title>Genome Sequence of Geothermobacter sp. HR-1 Iron Reducer from the Loihi Seamount.</title>
        <authorList>
            <person name="Smith H."/>
            <person name="Abuyen K."/>
            <person name="Tremblay J."/>
            <person name="Savalia P."/>
            <person name="Perez-Rodriguez I."/>
            <person name="Emerson D."/>
            <person name="Tully B."/>
            <person name="Amend J."/>
        </authorList>
    </citation>
    <scope>NUCLEOTIDE SEQUENCE [LARGE SCALE GENOMIC DNA]</scope>
    <source>
        <strain evidence="8 9">HR-1</strain>
    </source>
</reference>
<keyword evidence="3" id="KW-0536">Nodulation</keyword>
<name>A0A2K2HB03_9BACT</name>
<evidence type="ECO:0000256" key="2">
    <source>
        <dbReference type="ARBA" id="ARBA00022448"/>
    </source>
</evidence>
<dbReference type="GO" id="GO:0022857">
    <property type="term" value="F:transmembrane transporter activity"/>
    <property type="evidence" value="ECO:0007669"/>
    <property type="project" value="InterPro"/>
</dbReference>
<dbReference type="Gene3D" id="3.40.50.300">
    <property type="entry name" value="P-loop containing nucleotide triphosphate hydrolases"/>
    <property type="match status" value="1"/>
</dbReference>
<dbReference type="InterPro" id="IPR027417">
    <property type="entry name" value="P-loop_NTPase"/>
</dbReference>
<dbReference type="NCBIfam" id="TIGR01189">
    <property type="entry name" value="ccmA"/>
    <property type="match status" value="1"/>
</dbReference>
<gene>
    <name evidence="8" type="primary">ccmA</name>
    <name evidence="8" type="ORF">C2E25_07120</name>
</gene>
<organism evidence="8 9">
    <name type="scientific">Geothermobacter hydrogeniphilus</name>
    <dbReference type="NCBI Taxonomy" id="1969733"/>
    <lineage>
        <taxon>Bacteria</taxon>
        <taxon>Pseudomonadati</taxon>
        <taxon>Thermodesulfobacteriota</taxon>
        <taxon>Desulfuromonadia</taxon>
        <taxon>Desulfuromonadales</taxon>
        <taxon>Geothermobacteraceae</taxon>
        <taxon>Geothermobacter</taxon>
    </lineage>
</organism>
<dbReference type="GO" id="GO:0017004">
    <property type="term" value="P:cytochrome complex assembly"/>
    <property type="evidence" value="ECO:0007669"/>
    <property type="project" value="UniProtKB-KW"/>
</dbReference>
<dbReference type="InterPro" id="IPR005895">
    <property type="entry name" value="ABC_transptr_haem_export_CcmA"/>
</dbReference>
<accession>A0A2K2HB03</accession>
<evidence type="ECO:0000256" key="1">
    <source>
        <dbReference type="ARBA" id="ARBA00005417"/>
    </source>
</evidence>
<dbReference type="GO" id="GO:0016887">
    <property type="term" value="F:ATP hydrolysis activity"/>
    <property type="evidence" value="ECO:0007669"/>
    <property type="project" value="InterPro"/>
</dbReference>
<dbReference type="AlphaFoldDB" id="A0A2K2HB03"/>
<protein>
    <submittedName>
        <fullName evidence="8">Heme ABC exporter ATP-binding protein CcmA</fullName>
    </submittedName>
</protein>
<dbReference type="PANTHER" id="PTHR42711">
    <property type="entry name" value="ABC TRANSPORTER ATP-BINDING PROTEIN"/>
    <property type="match status" value="1"/>
</dbReference>
<keyword evidence="2" id="KW-0813">Transport</keyword>
<proteinExistence type="inferred from homology"/>
<dbReference type="InterPro" id="IPR003439">
    <property type="entry name" value="ABC_transporter-like_ATP-bd"/>
</dbReference>
<dbReference type="GO" id="GO:0005524">
    <property type="term" value="F:ATP binding"/>
    <property type="evidence" value="ECO:0007669"/>
    <property type="project" value="UniProtKB-KW"/>
</dbReference>
<evidence type="ECO:0000256" key="4">
    <source>
        <dbReference type="ARBA" id="ARBA00022741"/>
    </source>
</evidence>
<evidence type="ECO:0000313" key="9">
    <source>
        <dbReference type="Proteomes" id="UP000236340"/>
    </source>
</evidence>
<dbReference type="EMBL" id="PPFX01000012">
    <property type="protein sequence ID" value="PNU20482.1"/>
    <property type="molecule type" value="Genomic_DNA"/>
</dbReference>
<evidence type="ECO:0000313" key="8">
    <source>
        <dbReference type="EMBL" id="PNU20482.1"/>
    </source>
</evidence>
<keyword evidence="5" id="KW-0201">Cytochrome c-type biogenesis</keyword>
<evidence type="ECO:0000256" key="3">
    <source>
        <dbReference type="ARBA" id="ARBA00022458"/>
    </source>
</evidence>
<evidence type="ECO:0000256" key="5">
    <source>
        <dbReference type="ARBA" id="ARBA00022748"/>
    </source>
</evidence>
<evidence type="ECO:0000256" key="6">
    <source>
        <dbReference type="ARBA" id="ARBA00022840"/>
    </source>
</evidence>
<comment type="similarity">
    <text evidence="1">Belongs to the ABC transporter superfamily.</text>
</comment>
<dbReference type="SMART" id="SM00382">
    <property type="entry name" value="AAA"/>
    <property type="match status" value="1"/>
</dbReference>
<evidence type="ECO:0000259" key="7">
    <source>
        <dbReference type="PROSITE" id="PS50893"/>
    </source>
</evidence>